<gene>
    <name evidence="6" type="ORF">AAC691_12850</name>
</gene>
<evidence type="ECO:0000313" key="7">
    <source>
        <dbReference type="Proteomes" id="UP001449795"/>
    </source>
</evidence>
<dbReference type="Pfam" id="PF00589">
    <property type="entry name" value="Phage_integrase"/>
    <property type="match status" value="1"/>
</dbReference>
<dbReference type="PROSITE" id="PS51898">
    <property type="entry name" value="TYR_RECOMBINASE"/>
    <property type="match status" value="1"/>
</dbReference>
<evidence type="ECO:0000256" key="2">
    <source>
        <dbReference type="ARBA" id="ARBA00022908"/>
    </source>
</evidence>
<dbReference type="InterPro" id="IPR050090">
    <property type="entry name" value="Tyrosine_recombinase_XerCD"/>
</dbReference>
<keyword evidence="4" id="KW-0233">DNA recombination</keyword>
<keyword evidence="2" id="KW-0229">DNA integration</keyword>
<dbReference type="Proteomes" id="UP001449795">
    <property type="component" value="Chromosome"/>
</dbReference>
<dbReference type="Gene3D" id="1.10.443.10">
    <property type="entry name" value="Intergrase catalytic core"/>
    <property type="match status" value="1"/>
</dbReference>
<feature type="domain" description="Tyr recombinase" evidence="5">
    <location>
        <begin position="239"/>
        <end position="450"/>
    </location>
</feature>
<dbReference type="PANTHER" id="PTHR30349:SF41">
    <property type="entry name" value="INTEGRASE_RECOMBINASE PROTEIN MJ0367-RELATED"/>
    <property type="match status" value="1"/>
</dbReference>
<dbReference type="RefSeq" id="WP_342627179.1">
    <property type="nucleotide sequence ID" value="NZ_CP152276.1"/>
</dbReference>
<keyword evidence="7" id="KW-1185">Reference proteome</keyword>
<dbReference type="InterPro" id="IPR013762">
    <property type="entry name" value="Integrase-like_cat_sf"/>
</dbReference>
<evidence type="ECO:0000256" key="1">
    <source>
        <dbReference type="ARBA" id="ARBA00008857"/>
    </source>
</evidence>
<keyword evidence="3" id="KW-0238">DNA-binding</keyword>
<reference evidence="6 7" key="1">
    <citation type="submission" date="2024-04" db="EMBL/GenBank/DDBJ databases">
        <title>Complete genome sequence of Nguyenibacter vanlangesis HBCM-1154, a strain capable of nitrogen fixation, IAA production, and phosphorus solubilization isolated from sugarcane soil.</title>
        <authorList>
            <person name="MY HANH P."/>
        </authorList>
    </citation>
    <scope>NUCLEOTIDE SEQUENCE [LARGE SCALE GENOMIC DNA]</scope>
    <source>
        <strain evidence="6 7">HBCM 1154</strain>
    </source>
</reference>
<evidence type="ECO:0000313" key="6">
    <source>
        <dbReference type="EMBL" id="XAE41199.1"/>
    </source>
</evidence>
<comment type="similarity">
    <text evidence="1">Belongs to the 'phage' integrase family.</text>
</comment>
<dbReference type="PANTHER" id="PTHR30349">
    <property type="entry name" value="PHAGE INTEGRASE-RELATED"/>
    <property type="match status" value="1"/>
</dbReference>
<sequence length="465" mass="53113">MDVRQRLDALIAQFRSNEITVDELKAAIIAGAENLPSDDVIGHFNSLVMSSAHDVRESFRKLAAAWQTVSEMQKAGHAAEMQAFERALCVMSAQSGAGPTLVPSAQPHSISVRQAIVRFYDGTAQKYDENGDTRRGQRVAFRFLDEILGSDTAIRSVSMKDAENAIDTLRRIPALHNKNSKNASIDEVISFFEENGDYQTLSEKSVKNHVSNWSMLWKYHMRHEEVDRNIWSGHSFDVKRTRLVVMDWSDENLQRLVEARWTYRDIYKATFAHLVGIAAYSGMRLEEICRLRPQDVVEFEGVKCFHVREHTDPEPWSPKSEAGSRLVPVHSVLRRQEFGLMERIRNVERGGHDYIFGDLSPEGPRSSRGYVFSREFSKFKKRAGIPPNTRFHSFRHTVSTQLQNQEVTIRPLWIDALLGHEGAADGRKKSIGEINYTKRIGVRNLGKAVETIRYPTFFDICRLME</sequence>
<name>A0ABZ3D0T6_9PROT</name>
<evidence type="ECO:0000256" key="3">
    <source>
        <dbReference type="ARBA" id="ARBA00023125"/>
    </source>
</evidence>
<dbReference type="SUPFAM" id="SSF56349">
    <property type="entry name" value="DNA breaking-rejoining enzymes"/>
    <property type="match status" value="1"/>
</dbReference>
<dbReference type="EMBL" id="CP152276">
    <property type="protein sequence ID" value="XAE41199.1"/>
    <property type="molecule type" value="Genomic_DNA"/>
</dbReference>
<accession>A0ABZ3D0T6</accession>
<proteinExistence type="inferred from homology"/>
<dbReference type="InterPro" id="IPR002104">
    <property type="entry name" value="Integrase_catalytic"/>
</dbReference>
<organism evidence="6 7">
    <name type="scientific">Nguyenibacter vanlangensis</name>
    <dbReference type="NCBI Taxonomy" id="1216886"/>
    <lineage>
        <taxon>Bacteria</taxon>
        <taxon>Pseudomonadati</taxon>
        <taxon>Pseudomonadota</taxon>
        <taxon>Alphaproteobacteria</taxon>
        <taxon>Acetobacterales</taxon>
        <taxon>Acetobacteraceae</taxon>
        <taxon>Nguyenibacter</taxon>
    </lineage>
</organism>
<evidence type="ECO:0000259" key="5">
    <source>
        <dbReference type="PROSITE" id="PS51898"/>
    </source>
</evidence>
<dbReference type="InterPro" id="IPR011010">
    <property type="entry name" value="DNA_brk_join_enz"/>
</dbReference>
<evidence type="ECO:0000256" key="4">
    <source>
        <dbReference type="ARBA" id="ARBA00023172"/>
    </source>
</evidence>
<protein>
    <submittedName>
        <fullName evidence="6">Tyrosine-type recombinase/integrase</fullName>
    </submittedName>
</protein>